<gene>
    <name evidence="1" type="ORF">HGR_09209</name>
</gene>
<evidence type="ECO:0000313" key="2">
    <source>
        <dbReference type="Proteomes" id="UP000016368"/>
    </source>
</evidence>
<dbReference type="Proteomes" id="UP000016368">
    <property type="component" value="Unassembled WGS sequence"/>
</dbReference>
<dbReference type="EMBL" id="AEGR01000056">
    <property type="protein sequence ID" value="EGI76940.1"/>
    <property type="molecule type" value="Genomic_DNA"/>
</dbReference>
<sequence>MPTYLFRFTIASVPDRQEVVAEIFFGDIQVAELNTESGDLSIEIYPRPNGKPWCLDAEQFLQAIMEARMALLGKSS</sequence>
<comment type="caution">
    <text evidence="1">The sequence shown here is derived from an EMBL/GenBank/DDBJ whole genome shotgun (WGS) entry which is preliminary data.</text>
</comment>
<protein>
    <submittedName>
        <fullName evidence="1">Uncharacterized protein</fullName>
    </submittedName>
</protein>
<accession>F3KTR1</accession>
<name>F3KTR1_9BURK</name>
<dbReference type="eggNOG" id="ENOG5033KUV">
    <property type="taxonomic scope" value="Bacteria"/>
</dbReference>
<proteinExistence type="predicted"/>
<organism evidence="1 2">
    <name type="scientific">Hylemonella gracilis ATCC 19624</name>
    <dbReference type="NCBI Taxonomy" id="887062"/>
    <lineage>
        <taxon>Bacteria</taxon>
        <taxon>Pseudomonadati</taxon>
        <taxon>Pseudomonadota</taxon>
        <taxon>Betaproteobacteria</taxon>
        <taxon>Burkholderiales</taxon>
        <taxon>Comamonadaceae</taxon>
        <taxon>Hylemonella</taxon>
    </lineage>
</organism>
<dbReference type="AlphaFoldDB" id="F3KTR1"/>
<reference evidence="1 2" key="1">
    <citation type="journal article" date="2011" name="EMBO J.">
        <title>Structural diversity of bacterial flagellar motors.</title>
        <authorList>
            <person name="Chen S."/>
            <person name="Beeby M."/>
            <person name="Murphy G.E."/>
            <person name="Leadbetter J.R."/>
            <person name="Hendrixson D.R."/>
            <person name="Briegel A."/>
            <person name="Li Z."/>
            <person name="Shi J."/>
            <person name="Tocheva E.I."/>
            <person name="Muller A."/>
            <person name="Dobro M.J."/>
            <person name="Jensen G.J."/>
        </authorList>
    </citation>
    <scope>NUCLEOTIDE SEQUENCE [LARGE SCALE GENOMIC DNA]</scope>
    <source>
        <strain evidence="1 2">ATCC 19624</strain>
    </source>
</reference>
<evidence type="ECO:0000313" key="1">
    <source>
        <dbReference type="EMBL" id="EGI76940.1"/>
    </source>
</evidence>
<keyword evidence="2" id="KW-1185">Reference proteome</keyword>